<dbReference type="AlphaFoldDB" id="A0AA88DJJ0"/>
<gene>
    <name evidence="1" type="ORF">TIFTF001_020076</name>
</gene>
<protein>
    <submittedName>
        <fullName evidence="1">Uncharacterized protein</fullName>
    </submittedName>
</protein>
<reference evidence="1" key="1">
    <citation type="submission" date="2023-07" db="EMBL/GenBank/DDBJ databases">
        <title>draft genome sequence of fig (Ficus carica).</title>
        <authorList>
            <person name="Takahashi T."/>
            <person name="Nishimura K."/>
        </authorList>
    </citation>
    <scope>NUCLEOTIDE SEQUENCE</scope>
</reference>
<keyword evidence="2" id="KW-1185">Reference proteome</keyword>
<dbReference type="Proteomes" id="UP001187192">
    <property type="component" value="Unassembled WGS sequence"/>
</dbReference>
<accession>A0AA88DJJ0</accession>
<proteinExistence type="predicted"/>
<evidence type="ECO:0000313" key="1">
    <source>
        <dbReference type="EMBL" id="GMN50919.1"/>
    </source>
</evidence>
<evidence type="ECO:0000313" key="2">
    <source>
        <dbReference type="Proteomes" id="UP001187192"/>
    </source>
</evidence>
<sequence>MLGVKIASASELAATLKSKNVRLLMQKEMKQPWQCVMKDSKSVPTMHCHPCPYDSSKYCHHMENSMSVLSTTALPSYMAEEKESDGIVMDGFEGERKRKAKAVEEEGYRNRNFCSLCLQTSVGDAPMD</sequence>
<dbReference type="EMBL" id="BTGU01000035">
    <property type="protein sequence ID" value="GMN50919.1"/>
    <property type="molecule type" value="Genomic_DNA"/>
</dbReference>
<name>A0AA88DJJ0_FICCA</name>
<comment type="caution">
    <text evidence="1">The sequence shown here is derived from an EMBL/GenBank/DDBJ whole genome shotgun (WGS) entry which is preliminary data.</text>
</comment>
<organism evidence="1 2">
    <name type="scientific">Ficus carica</name>
    <name type="common">Common fig</name>
    <dbReference type="NCBI Taxonomy" id="3494"/>
    <lineage>
        <taxon>Eukaryota</taxon>
        <taxon>Viridiplantae</taxon>
        <taxon>Streptophyta</taxon>
        <taxon>Embryophyta</taxon>
        <taxon>Tracheophyta</taxon>
        <taxon>Spermatophyta</taxon>
        <taxon>Magnoliopsida</taxon>
        <taxon>eudicotyledons</taxon>
        <taxon>Gunneridae</taxon>
        <taxon>Pentapetalae</taxon>
        <taxon>rosids</taxon>
        <taxon>fabids</taxon>
        <taxon>Rosales</taxon>
        <taxon>Moraceae</taxon>
        <taxon>Ficeae</taxon>
        <taxon>Ficus</taxon>
    </lineage>
</organism>